<dbReference type="EMBL" id="JBHLUH010000063">
    <property type="protein sequence ID" value="MFC0531960.1"/>
    <property type="molecule type" value="Genomic_DNA"/>
</dbReference>
<accession>A0ABV6MB91</accession>
<evidence type="ECO:0000313" key="2">
    <source>
        <dbReference type="EMBL" id="MFC0531960.1"/>
    </source>
</evidence>
<dbReference type="InterPro" id="IPR052509">
    <property type="entry name" value="Metal_resp_DNA-bind_regulator"/>
</dbReference>
<comment type="caution">
    <text evidence="2">The sequence shown here is derived from an EMBL/GenBank/DDBJ whole genome shotgun (WGS) entry which is preliminary data.</text>
</comment>
<dbReference type="SUPFAM" id="SSF46785">
    <property type="entry name" value="Winged helix' DNA-binding domain"/>
    <property type="match status" value="1"/>
</dbReference>
<evidence type="ECO:0000313" key="3">
    <source>
        <dbReference type="Proteomes" id="UP001589867"/>
    </source>
</evidence>
<proteinExistence type="predicted"/>
<dbReference type="RefSeq" id="WP_377257342.1">
    <property type="nucleotide sequence ID" value="NZ_JBHLUH010000063.1"/>
</dbReference>
<dbReference type="InterPro" id="IPR036390">
    <property type="entry name" value="WH_DNA-bd_sf"/>
</dbReference>
<dbReference type="Pfam" id="PF03551">
    <property type="entry name" value="PadR"/>
    <property type="match status" value="1"/>
</dbReference>
<feature type="domain" description="Transcription regulator PadR N-terminal" evidence="1">
    <location>
        <begin position="29"/>
        <end position="102"/>
    </location>
</feature>
<gene>
    <name evidence="2" type="ORF">ACFFIA_30350</name>
</gene>
<keyword evidence="3" id="KW-1185">Reference proteome</keyword>
<reference evidence="2 3" key="1">
    <citation type="submission" date="2024-09" db="EMBL/GenBank/DDBJ databases">
        <authorList>
            <person name="Sun Q."/>
            <person name="Mori K."/>
        </authorList>
    </citation>
    <scope>NUCLEOTIDE SEQUENCE [LARGE SCALE GENOMIC DNA]</scope>
    <source>
        <strain evidence="2 3">TBRC 3947</strain>
    </source>
</reference>
<dbReference type="PANTHER" id="PTHR33169:SF14">
    <property type="entry name" value="TRANSCRIPTIONAL REGULATOR RV3488"/>
    <property type="match status" value="1"/>
</dbReference>
<dbReference type="Proteomes" id="UP001589867">
    <property type="component" value="Unassembled WGS sequence"/>
</dbReference>
<protein>
    <submittedName>
        <fullName evidence="2">PadR family transcriptional regulator</fullName>
    </submittedName>
</protein>
<dbReference type="PANTHER" id="PTHR33169">
    <property type="entry name" value="PADR-FAMILY TRANSCRIPTIONAL REGULATOR"/>
    <property type="match status" value="1"/>
</dbReference>
<dbReference type="Gene3D" id="1.10.10.10">
    <property type="entry name" value="Winged helix-like DNA-binding domain superfamily/Winged helix DNA-binding domain"/>
    <property type="match status" value="1"/>
</dbReference>
<dbReference type="InterPro" id="IPR005149">
    <property type="entry name" value="Tscrpt_reg_PadR_N"/>
</dbReference>
<evidence type="ECO:0000259" key="1">
    <source>
        <dbReference type="Pfam" id="PF03551"/>
    </source>
</evidence>
<dbReference type="InterPro" id="IPR036388">
    <property type="entry name" value="WH-like_DNA-bd_sf"/>
</dbReference>
<sequence length="127" mass="14172">MTRDLGQPEPGALDRLRRELARGTAELAVLSVLDTGRRYGYELLKLLQGTADGVLEVKEGTLYPLLHRLEDGGHITAEWEAAGRVRPRKYYAITPDGRDRLAMLRKEWNSVVDGMRALLEALDGSGR</sequence>
<organism evidence="2 3">
    <name type="scientific">Phytohabitans kaempferiae</name>
    <dbReference type="NCBI Taxonomy" id="1620943"/>
    <lineage>
        <taxon>Bacteria</taxon>
        <taxon>Bacillati</taxon>
        <taxon>Actinomycetota</taxon>
        <taxon>Actinomycetes</taxon>
        <taxon>Micromonosporales</taxon>
        <taxon>Micromonosporaceae</taxon>
    </lineage>
</organism>
<name>A0ABV6MB91_9ACTN</name>